<proteinExistence type="predicted"/>
<dbReference type="AlphaFoldDB" id="A0A5C6D191"/>
<organism evidence="1 2">
    <name type="scientific">Bythopirellula polymerisocia</name>
    <dbReference type="NCBI Taxonomy" id="2528003"/>
    <lineage>
        <taxon>Bacteria</taxon>
        <taxon>Pseudomonadati</taxon>
        <taxon>Planctomycetota</taxon>
        <taxon>Planctomycetia</taxon>
        <taxon>Pirellulales</taxon>
        <taxon>Lacipirellulaceae</taxon>
        <taxon>Bythopirellula</taxon>
    </lineage>
</organism>
<comment type="caution">
    <text evidence="1">The sequence shown here is derived from an EMBL/GenBank/DDBJ whole genome shotgun (WGS) entry which is preliminary data.</text>
</comment>
<evidence type="ECO:0000313" key="1">
    <source>
        <dbReference type="EMBL" id="TWU29427.1"/>
    </source>
</evidence>
<sequence length="65" mass="7329">MLFPDYLSKNNCAWCRKFVQSKMVRTLGHPPAIVLSARLFRGDSRNGSSHSPFASVSFAPRFHFG</sequence>
<name>A0A5C6D191_9BACT</name>
<reference evidence="1 2" key="1">
    <citation type="submission" date="2019-02" db="EMBL/GenBank/DDBJ databases">
        <title>Deep-cultivation of Planctomycetes and their phenomic and genomic characterization uncovers novel biology.</title>
        <authorList>
            <person name="Wiegand S."/>
            <person name="Jogler M."/>
            <person name="Boedeker C."/>
            <person name="Pinto D."/>
            <person name="Vollmers J."/>
            <person name="Rivas-Marin E."/>
            <person name="Kohn T."/>
            <person name="Peeters S.H."/>
            <person name="Heuer A."/>
            <person name="Rast P."/>
            <person name="Oberbeckmann S."/>
            <person name="Bunk B."/>
            <person name="Jeske O."/>
            <person name="Meyerdierks A."/>
            <person name="Storesund J.E."/>
            <person name="Kallscheuer N."/>
            <person name="Luecker S."/>
            <person name="Lage O.M."/>
            <person name="Pohl T."/>
            <person name="Merkel B.J."/>
            <person name="Hornburger P."/>
            <person name="Mueller R.-W."/>
            <person name="Bruemmer F."/>
            <person name="Labrenz M."/>
            <person name="Spormann A.M."/>
            <person name="Op Den Camp H."/>
            <person name="Overmann J."/>
            <person name="Amann R."/>
            <person name="Jetten M.S.M."/>
            <person name="Mascher T."/>
            <person name="Medema M.H."/>
            <person name="Devos D.P."/>
            <person name="Kaster A.-K."/>
            <person name="Ovreas L."/>
            <person name="Rohde M."/>
            <person name="Galperin M.Y."/>
            <person name="Jogler C."/>
        </authorList>
    </citation>
    <scope>NUCLEOTIDE SEQUENCE [LARGE SCALE GENOMIC DNA]</scope>
    <source>
        <strain evidence="1 2">Pla144</strain>
    </source>
</reference>
<dbReference type="Proteomes" id="UP000318437">
    <property type="component" value="Unassembled WGS sequence"/>
</dbReference>
<accession>A0A5C6D191</accession>
<gene>
    <name evidence="1" type="ORF">Pla144_02050</name>
</gene>
<dbReference type="EMBL" id="SJPS01000001">
    <property type="protein sequence ID" value="TWU29427.1"/>
    <property type="molecule type" value="Genomic_DNA"/>
</dbReference>
<keyword evidence="2" id="KW-1185">Reference proteome</keyword>
<evidence type="ECO:0000313" key="2">
    <source>
        <dbReference type="Proteomes" id="UP000318437"/>
    </source>
</evidence>
<protein>
    <submittedName>
        <fullName evidence="1">Uncharacterized protein</fullName>
    </submittedName>
</protein>